<evidence type="ECO:0000313" key="8">
    <source>
        <dbReference type="EMBL" id="KAK9117020.1"/>
    </source>
</evidence>
<dbReference type="EMBL" id="JBBNAE010000006">
    <property type="protein sequence ID" value="KAK9117020.1"/>
    <property type="molecule type" value="Genomic_DNA"/>
</dbReference>
<proteinExistence type="inferred from homology"/>
<comment type="subcellular location">
    <subcellularLocation>
        <location evidence="1">Membrane</location>
        <topology evidence="1">Multi-pass membrane protein</topology>
    </subcellularLocation>
</comment>
<evidence type="ECO:0000256" key="6">
    <source>
        <dbReference type="SAM" id="MobiDB-lite"/>
    </source>
</evidence>
<evidence type="ECO:0000256" key="5">
    <source>
        <dbReference type="ARBA" id="ARBA00023136"/>
    </source>
</evidence>
<reference evidence="8 9" key="1">
    <citation type="submission" date="2024-01" db="EMBL/GenBank/DDBJ databases">
        <title>Genome assemblies of Stephania.</title>
        <authorList>
            <person name="Yang L."/>
        </authorList>
    </citation>
    <scope>NUCLEOTIDE SEQUENCE [LARGE SCALE GENOMIC DNA]</scope>
    <source>
        <strain evidence="8">QJT</strain>
        <tissue evidence="8">Leaf</tissue>
    </source>
</reference>
<dbReference type="InterPro" id="IPR006904">
    <property type="entry name" value="DUF716"/>
</dbReference>
<dbReference type="GO" id="GO:0016020">
    <property type="term" value="C:membrane"/>
    <property type="evidence" value="ECO:0007669"/>
    <property type="project" value="UniProtKB-SubCell"/>
</dbReference>
<evidence type="ECO:0000256" key="3">
    <source>
        <dbReference type="ARBA" id="ARBA00022692"/>
    </source>
</evidence>
<evidence type="ECO:0000256" key="4">
    <source>
        <dbReference type="ARBA" id="ARBA00022989"/>
    </source>
</evidence>
<organism evidence="8 9">
    <name type="scientific">Stephania japonica</name>
    <dbReference type="NCBI Taxonomy" id="461633"/>
    <lineage>
        <taxon>Eukaryota</taxon>
        <taxon>Viridiplantae</taxon>
        <taxon>Streptophyta</taxon>
        <taxon>Embryophyta</taxon>
        <taxon>Tracheophyta</taxon>
        <taxon>Spermatophyta</taxon>
        <taxon>Magnoliopsida</taxon>
        <taxon>Ranunculales</taxon>
        <taxon>Menispermaceae</taxon>
        <taxon>Menispermoideae</taxon>
        <taxon>Cissampelideae</taxon>
        <taxon>Stephania</taxon>
    </lineage>
</organism>
<protein>
    <submittedName>
        <fullName evidence="8">Uncharacterized protein</fullName>
    </submittedName>
</protein>
<keyword evidence="9" id="KW-1185">Reference proteome</keyword>
<comment type="caution">
    <text evidence="8">The sequence shown here is derived from an EMBL/GenBank/DDBJ whole genome shotgun (WGS) entry which is preliminary data.</text>
</comment>
<evidence type="ECO:0000256" key="7">
    <source>
        <dbReference type="SAM" id="Phobius"/>
    </source>
</evidence>
<accession>A0AAP0IKL0</accession>
<evidence type="ECO:0000256" key="1">
    <source>
        <dbReference type="ARBA" id="ARBA00004141"/>
    </source>
</evidence>
<evidence type="ECO:0000313" key="9">
    <source>
        <dbReference type="Proteomes" id="UP001417504"/>
    </source>
</evidence>
<dbReference type="Proteomes" id="UP001417504">
    <property type="component" value="Unassembled WGS sequence"/>
</dbReference>
<dbReference type="PANTHER" id="PTHR46285">
    <property type="entry name" value="PROTEINASE INHIBITOR I4, SERPIN (DUF716)-RELATED"/>
    <property type="match status" value="1"/>
</dbReference>
<keyword evidence="3 7" id="KW-0812">Transmembrane</keyword>
<comment type="similarity">
    <text evidence="2">Belongs to the TMEM45 family.</text>
</comment>
<name>A0AAP0IKL0_9MAGN</name>
<dbReference type="PANTHER" id="PTHR46285:SF7">
    <property type="entry name" value="OS06G0238900 PROTEIN"/>
    <property type="match status" value="1"/>
</dbReference>
<evidence type="ECO:0000256" key="2">
    <source>
        <dbReference type="ARBA" id="ARBA00006948"/>
    </source>
</evidence>
<gene>
    <name evidence="8" type="ORF">Sjap_015967</name>
</gene>
<dbReference type="Pfam" id="PF04819">
    <property type="entry name" value="DUF716"/>
    <property type="match status" value="1"/>
</dbReference>
<dbReference type="AlphaFoldDB" id="A0AAP0IKL0"/>
<feature type="transmembrane region" description="Helical" evidence="7">
    <location>
        <begin position="33"/>
        <end position="55"/>
    </location>
</feature>
<sequence length="285" mass="30473">MGLYGYCLGGSALIAIGIYESLASSLPHKNKAQVSTISSLSGTIISLSFIANSLISLRDSLQYHDPIGAAIQVEITSVAVLFLLHSLLPLLPLPLPLPRSLHRLTLFSAFAQELLHLYLHRKDPSGLENRYFDLCSSPSPSAPPPPSSAPAGRASRAGSGGSFTVKCKGHMDDHRAKAIATLQFNCHLALLLVGLLFVFSLVARLYGLSSSTQDYFHGTKNYTPLNAELADLRDQARFEFDDDDDDDDGDGEIVVDVEHDGVKMKSVGGVGGAPQLGVNGFGDHD</sequence>
<feature type="region of interest" description="Disordered" evidence="6">
    <location>
        <begin position="136"/>
        <end position="158"/>
    </location>
</feature>
<keyword evidence="4 7" id="KW-1133">Transmembrane helix</keyword>
<keyword evidence="5 7" id="KW-0472">Membrane</keyword>
<feature type="transmembrane region" description="Helical" evidence="7">
    <location>
        <begin position="184"/>
        <end position="206"/>
    </location>
</feature>